<feature type="transmembrane region" description="Helical" evidence="1">
    <location>
        <begin position="32"/>
        <end position="48"/>
    </location>
</feature>
<gene>
    <name evidence="2" type="ORF">NDN08_001771</name>
</gene>
<reference evidence="2 3" key="1">
    <citation type="journal article" date="2023" name="Nat. Commun.">
        <title>Origin of minicircular mitochondrial genomes in red algae.</title>
        <authorList>
            <person name="Lee Y."/>
            <person name="Cho C.H."/>
            <person name="Lee Y.M."/>
            <person name="Park S.I."/>
            <person name="Yang J.H."/>
            <person name="West J.A."/>
            <person name="Bhattacharya D."/>
            <person name="Yoon H.S."/>
        </authorList>
    </citation>
    <scope>NUCLEOTIDE SEQUENCE [LARGE SCALE GENOMIC DNA]</scope>
    <source>
        <strain evidence="2 3">CCMP1338</strain>
        <tissue evidence="2">Whole cell</tissue>
    </source>
</reference>
<feature type="transmembrane region" description="Helical" evidence="1">
    <location>
        <begin position="106"/>
        <end position="127"/>
    </location>
</feature>
<feature type="transmembrane region" description="Helical" evidence="1">
    <location>
        <begin position="195"/>
        <end position="216"/>
    </location>
</feature>
<proteinExistence type="predicted"/>
<protein>
    <submittedName>
        <fullName evidence="2">Uncharacterized protein</fullName>
    </submittedName>
</protein>
<dbReference type="Proteomes" id="UP001157974">
    <property type="component" value="Unassembled WGS sequence"/>
</dbReference>
<accession>A0AAV8UUK8</accession>
<keyword evidence="1" id="KW-1133">Transmembrane helix</keyword>
<sequence length="329" mass="35595">MAVDSEKVELSSMDAELDVEAQKESNKGLSRGFLTAVGLFVLWSYLVMNEGAMRAFRFADPQPGPFSQSLLLVSACGEILFGLAGVLVGGALLLVKAGNKMITTAWMALAFVLGWFVFTVWVLAAPINDLVNDRQVPPAYNLTLPQYDCVRVFALLSGISWCFALQGGQFMIGNVVRKHQVDGKSQGSGYSKKRLLLWAINLTLGGLYFIIGGSVVRAYMGPGPYDPPVVEEPMLIVYPELTITAGVFQLLAGVFGCVVAQTRKWFTLCVSMVAFTWVLSLATIVWPQSYLGGFPGGTTLLAGLTLALCGNVAYSCSEFAQNIQEEKNE</sequence>
<feature type="transmembrane region" description="Helical" evidence="1">
    <location>
        <begin position="265"/>
        <end position="286"/>
    </location>
</feature>
<feature type="transmembrane region" description="Helical" evidence="1">
    <location>
        <begin position="292"/>
        <end position="314"/>
    </location>
</feature>
<organism evidence="2 3">
    <name type="scientific">Rhodosorus marinus</name>
    <dbReference type="NCBI Taxonomy" id="101924"/>
    <lineage>
        <taxon>Eukaryota</taxon>
        <taxon>Rhodophyta</taxon>
        <taxon>Stylonematophyceae</taxon>
        <taxon>Stylonematales</taxon>
        <taxon>Stylonemataceae</taxon>
        <taxon>Rhodosorus</taxon>
    </lineage>
</organism>
<dbReference type="EMBL" id="JAMWBK010000005">
    <property type="protein sequence ID" value="KAJ8905263.1"/>
    <property type="molecule type" value="Genomic_DNA"/>
</dbReference>
<comment type="caution">
    <text evidence="2">The sequence shown here is derived from an EMBL/GenBank/DDBJ whole genome shotgun (WGS) entry which is preliminary data.</text>
</comment>
<keyword evidence="3" id="KW-1185">Reference proteome</keyword>
<name>A0AAV8UUK8_9RHOD</name>
<evidence type="ECO:0000313" key="2">
    <source>
        <dbReference type="EMBL" id="KAJ8905263.1"/>
    </source>
</evidence>
<feature type="transmembrane region" description="Helical" evidence="1">
    <location>
        <begin position="68"/>
        <end position="94"/>
    </location>
</feature>
<evidence type="ECO:0000256" key="1">
    <source>
        <dbReference type="SAM" id="Phobius"/>
    </source>
</evidence>
<evidence type="ECO:0000313" key="3">
    <source>
        <dbReference type="Proteomes" id="UP001157974"/>
    </source>
</evidence>
<keyword evidence="1" id="KW-0472">Membrane</keyword>
<feature type="transmembrane region" description="Helical" evidence="1">
    <location>
        <begin position="236"/>
        <end position="258"/>
    </location>
</feature>
<keyword evidence="1" id="KW-0812">Transmembrane</keyword>
<dbReference type="AlphaFoldDB" id="A0AAV8UUK8"/>